<feature type="transmembrane region" description="Helical" evidence="1">
    <location>
        <begin position="6"/>
        <end position="26"/>
    </location>
</feature>
<dbReference type="EMBL" id="LHYE01000032">
    <property type="protein sequence ID" value="KXB06743.1"/>
    <property type="molecule type" value="Genomic_DNA"/>
</dbReference>
<accession>A0A133VJX4</accession>
<sequence>MNVLTIFLIFMAVSVTGSVLYFLNCLKNAFETNSEKLESIGEKLDLLGRGIHGIMVVQGNPELDTERFKEAIEENGGPFEDFVKD</sequence>
<keyword evidence="1" id="KW-0812">Transmembrane</keyword>
<evidence type="ECO:0000256" key="1">
    <source>
        <dbReference type="SAM" id="Phobius"/>
    </source>
</evidence>
<proteinExistence type="predicted"/>
<comment type="caution">
    <text evidence="2">The sequence shown here is derived from an EMBL/GenBank/DDBJ whole genome shotgun (WGS) entry which is preliminary data.</text>
</comment>
<protein>
    <submittedName>
        <fullName evidence="2">Uncharacterized protein</fullName>
    </submittedName>
</protein>
<reference evidence="2 3" key="1">
    <citation type="journal article" date="2016" name="Sci. Rep.">
        <title>Metabolic traits of an uncultured archaeal lineage -MSBL1- from brine pools of the Red Sea.</title>
        <authorList>
            <person name="Mwirichia R."/>
            <person name="Alam I."/>
            <person name="Rashid M."/>
            <person name="Vinu M."/>
            <person name="Ba-Alawi W."/>
            <person name="Anthony Kamau A."/>
            <person name="Kamanda Ngugi D."/>
            <person name="Goker M."/>
            <person name="Klenk H.P."/>
            <person name="Bajic V."/>
            <person name="Stingl U."/>
        </authorList>
    </citation>
    <scope>NUCLEOTIDE SEQUENCE [LARGE SCALE GENOMIC DNA]</scope>
    <source>
        <strain evidence="2">SCGC-AAA382A20</strain>
    </source>
</reference>
<evidence type="ECO:0000313" key="3">
    <source>
        <dbReference type="Proteomes" id="UP000070263"/>
    </source>
</evidence>
<keyword evidence="1" id="KW-1133">Transmembrane helix</keyword>
<gene>
    <name evidence="2" type="ORF">AKJ51_02985</name>
</gene>
<name>A0A133VJX4_9EURY</name>
<dbReference type="AlphaFoldDB" id="A0A133VJX4"/>
<keyword evidence="1" id="KW-0472">Membrane</keyword>
<dbReference type="Proteomes" id="UP000070263">
    <property type="component" value="Unassembled WGS sequence"/>
</dbReference>
<evidence type="ECO:0000313" key="2">
    <source>
        <dbReference type="EMBL" id="KXB06743.1"/>
    </source>
</evidence>
<keyword evidence="3" id="KW-1185">Reference proteome</keyword>
<organism evidence="2 3">
    <name type="scientific">candidate division MSBL1 archaeon SCGC-AAA382A20</name>
    <dbReference type="NCBI Taxonomy" id="1698280"/>
    <lineage>
        <taxon>Archaea</taxon>
        <taxon>Methanobacteriati</taxon>
        <taxon>Methanobacteriota</taxon>
        <taxon>candidate division MSBL1</taxon>
    </lineage>
</organism>